<gene>
    <name evidence="2" type="primary">LOC113727581</name>
</gene>
<dbReference type="InterPro" id="IPR029063">
    <property type="entry name" value="SAM-dependent_MTases_sf"/>
</dbReference>
<dbReference type="Gene3D" id="3.40.50.150">
    <property type="entry name" value="Vaccinia Virus protein VP39"/>
    <property type="match status" value="1"/>
</dbReference>
<dbReference type="PANTHER" id="PTHR14614:SF130">
    <property type="entry name" value="PROTEIN-LYSINE N-METHYLTRANSFERASE EEF2KMT"/>
    <property type="match status" value="1"/>
</dbReference>
<dbReference type="RefSeq" id="XP_027107625.1">
    <property type="nucleotide sequence ID" value="XM_027251824.2"/>
</dbReference>
<sequence>MDIQENQQAVDISKPPYLHLISAFLAMEPPDVLISLARKCGGGLIGERVQGFIWNNYINTTVGDGGCQQGPYLKRVLKKLIGEIESDGGVVLDELYERYAFIMTSLKGDHFSGGNSRVLKRISFLFPDGCCELSSCPKSKKLEVSLHCSVDMLEGDTGCSIWPSSLYLSEFILSFPNIFSNRSCFEVGSGVGLVGVCLAHVKASAVVLSDGDLSTLSNMRLNLESNLLSTRIDVPECKKDASTVQCVHLPWESATEIELQNFAPDIIVGADVIYDPLYLPHLVRVLTVLLKRGTSFPNDGSVRCEGCQPDSECIRSEVQHADFEFDSSKGKAESCSAPCVEDKDDALERRPVAYIASVIRNIETFNYFLELMKEANLTVADITENSKPFDLLPYAKSYQRSTIRIFSISYN</sequence>
<organism evidence="1 2">
    <name type="scientific">Coffea arabica</name>
    <name type="common">Arabian coffee</name>
    <dbReference type="NCBI Taxonomy" id="13443"/>
    <lineage>
        <taxon>Eukaryota</taxon>
        <taxon>Viridiplantae</taxon>
        <taxon>Streptophyta</taxon>
        <taxon>Embryophyta</taxon>
        <taxon>Tracheophyta</taxon>
        <taxon>Spermatophyta</taxon>
        <taxon>Magnoliopsida</taxon>
        <taxon>eudicotyledons</taxon>
        <taxon>Gunneridae</taxon>
        <taxon>Pentapetalae</taxon>
        <taxon>asterids</taxon>
        <taxon>lamiids</taxon>
        <taxon>Gentianales</taxon>
        <taxon>Rubiaceae</taxon>
        <taxon>Ixoroideae</taxon>
        <taxon>Gardenieae complex</taxon>
        <taxon>Bertiereae - Coffeeae clade</taxon>
        <taxon>Coffeeae</taxon>
        <taxon>Coffea</taxon>
    </lineage>
</organism>
<accession>A0A6P6VYD2</accession>
<reference evidence="1" key="1">
    <citation type="journal article" date="2025" name="Foods">
        <title>Unveiling the Microbial Signatures of Arabica Coffee Cherries: Insights into Ripeness Specific Diversity, Functional Traits, and Implications for Quality and Safety.</title>
        <authorList>
            <consortium name="RefSeq"/>
            <person name="Tenea G.N."/>
            <person name="Cifuentes V."/>
            <person name="Reyes P."/>
            <person name="Cevallos-Vallejos M."/>
        </authorList>
    </citation>
    <scope>NUCLEOTIDE SEQUENCE [LARGE SCALE GENOMIC DNA]</scope>
</reference>
<evidence type="ECO:0000313" key="2">
    <source>
        <dbReference type="RefSeq" id="XP_027107625.1"/>
    </source>
</evidence>
<name>A0A6P6VYD2_COFAR</name>
<dbReference type="AlphaFoldDB" id="A0A6P6VYD2"/>
<evidence type="ECO:0000313" key="1">
    <source>
        <dbReference type="Proteomes" id="UP001652660"/>
    </source>
</evidence>
<dbReference type="Proteomes" id="UP001652660">
    <property type="component" value="Chromosome 2c"/>
</dbReference>
<proteinExistence type="predicted"/>
<dbReference type="SUPFAM" id="SSF53335">
    <property type="entry name" value="S-adenosyl-L-methionine-dependent methyltransferases"/>
    <property type="match status" value="1"/>
</dbReference>
<dbReference type="GeneID" id="113727581"/>
<dbReference type="Pfam" id="PF10294">
    <property type="entry name" value="Methyltransf_16"/>
    <property type="match status" value="1"/>
</dbReference>
<dbReference type="PANTHER" id="PTHR14614">
    <property type="entry name" value="HEPATOCELLULAR CARCINOMA-ASSOCIATED ANTIGEN"/>
    <property type="match status" value="1"/>
</dbReference>
<protein>
    <submittedName>
        <fullName evidence="2">Uncharacterized protein</fullName>
    </submittedName>
</protein>
<dbReference type="InterPro" id="IPR019410">
    <property type="entry name" value="Methyltransf_16"/>
</dbReference>
<reference evidence="2" key="2">
    <citation type="submission" date="2025-08" db="UniProtKB">
        <authorList>
            <consortium name="RefSeq"/>
        </authorList>
    </citation>
    <scope>IDENTIFICATION</scope>
    <source>
        <tissue evidence="2">Leaves</tissue>
    </source>
</reference>
<keyword evidence="1" id="KW-1185">Reference proteome</keyword>
<dbReference type="OrthoDB" id="194386at2759"/>